<evidence type="ECO:0000313" key="1">
    <source>
        <dbReference type="EMBL" id="MBX36333.1"/>
    </source>
</evidence>
<sequence>MPFLLSQILEVMETNRQFLGKQVLHLLQLALLVDQPHLCLWSLLILVVPMVLH</sequence>
<reference evidence="1" key="1">
    <citation type="submission" date="2018-02" db="EMBL/GenBank/DDBJ databases">
        <title>Rhizophora mucronata_Transcriptome.</title>
        <authorList>
            <person name="Meera S.P."/>
            <person name="Sreeshan A."/>
            <person name="Augustine A."/>
        </authorList>
    </citation>
    <scope>NUCLEOTIDE SEQUENCE</scope>
    <source>
        <tissue evidence="1">Leaf</tissue>
    </source>
</reference>
<organism evidence="1">
    <name type="scientific">Rhizophora mucronata</name>
    <name type="common">Asiatic mangrove</name>
    <dbReference type="NCBI Taxonomy" id="61149"/>
    <lineage>
        <taxon>Eukaryota</taxon>
        <taxon>Viridiplantae</taxon>
        <taxon>Streptophyta</taxon>
        <taxon>Embryophyta</taxon>
        <taxon>Tracheophyta</taxon>
        <taxon>Spermatophyta</taxon>
        <taxon>Magnoliopsida</taxon>
        <taxon>eudicotyledons</taxon>
        <taxon>Gunneridae</taxon>
        <taxon>Pentapetalae</taxon>
        <taxon>rosids</taxon>
        <taxon>fabids</taxon>
        <taxon>Malpighiales</taxon>
        <taxon>Rhizophoraceae</taxon>
        <taxon>Rhizophora</taxon>
    </lineage>
</organism>
<name>A0A2P2N1I0_RHIMU</name>
<dbReference type="AlphaFoldDB" id="A0A2P2N1I0"/>
<dbReference type="EMBL" id="GGEC01055849">
    <property type="protein sequence ID" value="MBX36333.1"/>
    <property type="molecule type" value="Transcribed_RNA"/>
</dbReference>
<proteinExistence type="predicted"/>
<accession>A0A2P2N1I0</accession>
<protein>
    <submittedName>
        <fullName evidence="1">Uncharacterized protein</fullName>
    </submittedName>
</protein>